<accession>A0A067MSZ8</accession>
<feature type="compositionally biased region" description="Low complexity" evidence="7">
    <location>
        <begin position="312"/>
        <end position="338"/>
    </location>
</feature>
<evidence type="ECO:0000259" key="8">
    <source>
        <dbReference type="PROSITE" id="PS50048"/>
    </source>
</evidence>
<organism evidence="9 10">
    <name type="scientific">Botryobasidium botryosum (strain FD-172 SS1)</name>
    <dbReference type="NCBI Taxonomy" id="930990"/>
    <lineage>
        <taxon>Eukaryota</taxon>
        <taxon>Fungi</taxon>
        <taxon>Dikarya</taxon>
        <taxon>Basidiomycota</taxon>
        <taxon>Agaricomycotina</taxon>
        <taxon>Agaricomycetes</taxon>
        <taxon>Cantharellales</taxon>
        <taxon>Botryobasidiaceae</taxon>
        <taxon>Botryobasidium</taxon>
    </lineage>
</organism>
<dbReference type="AlphaFoldDB" id="A0A067MSZ8"/>
<dbReference type="PANTHER" id="PTHR31944:SF131">
    <property type="entry name" value="HEME-RESPONSIVE ZINC FINGER TRANSCRIPTION FACTOR HAP1"/>
    <property type="match status" value="1"/>
</dbReference>
<dbReference type="Gene3D" id="4.10.240.10">
    <property type="entry name" value="Zn(2)-C6 fungal-type DNA-binding domain"/>
    <property type="match status" value="1"/>
</dbReference>
<dbReference type="InterPro" id="IPR036864">
    <property type="entry name" value="Zn2-C6_fun-type_DNA-bd_sf"/>
</dbReference>
<dbReference type="Pfam" id="PF00172">
    <property type="entry name" value="Zn_clus"/>
    <property type="match status" value="1"/>
</dbReference>
<dbReference type="PROSITE" id="PS00399">
    <property type="entry name" value="SUCCINYL_COA_LIG_2"/>
    <property type="match status" value="1"/>
</dbReference>
<dbReference type="CDD" id="cd00067">
    <property type="entry name" value="GAL4"/>
    <property type="match status" value="1"/>
</dbReference>
<evidence type="ECO:0000256" key="5">
    <source>
        <dbReference type="ARBA" id="ARBA00023163"/>
    </source>
</evidence>
<gene>
    <name evidence="9" type="ORF">BOTBODRAFT_28335</name>
</gene>
<dbReference type="PROSITE" id="PS00463">
    <property type="entry name" value="ZN2_CY6_FUNGAL_1"/>
    <property type="match status" value="1"/>
</dbReference>
<keyword evidence="2" id="KW-0862">Zinc</keyword>
<keyword evidence="1" id="KW-0479">Metal-binding</keyword>
<reference evidence="10" key="1">
    <citation type="journal article" date="2014" name="Proc. Natl. Acad. Sci. U.S.A.">
        <title>Extensive sampling of basidiomycete genomes demonstrates inadequacy of the white-rot/brown-rot paradigm for wood decay fungi.</title>
        <authorList>
            <person name="Riley R."/>
            <person name="Salamov A.A."/>
            <person name="Brown D.W."/>
            <person name="Nagy L.G."/>
            <person name="Floudas D."/>
            <person name="Held B.W."/>
            <person name="Levasseur A."/>
            <person name="Lombard V."/>
            <person name="Morin E."/>
            <person name="Otillar R."/>
            <person name="Lindquist E.A."/>
            <person name="Sun H."/>
            <person name="LaButti K.M."/>
            <person name="Schmutz J."/>
            <person name="Jabbour D."/>
            <person name="Luo H."/>
            <person name="Baker S.E."/>
            <person name="Pisabarro A.G."/>
            <person name="Walton J.D."/>
            <person name="Blanchette R.A."/>
            <person name="Henrissat B."/>
            <person name="Martin F."/>
            <person name="Cullen D."/>
            <person name="Hibbett D.S."/>
            <person name="Grigoriev I.V."/>
        </authorList>
    </citation>
    <scope>NUCLEOTIDE SEQUENCE [LARGE SCALE GENOMIC DNA]</scope>
    <source>
        <strain evidence="10">FD-172 SS1</strain>
    </source>
</reference>
<dbReference type="InterPro" id="IPR001138">
    <property type="entry name" value="Zn2Cys6_DnaBD"/>
</dbReference>
<dbReference type="GO" id="GO:0005634">
    <property type="term" value="C:nucleus"/>
    <property type="evidence" value="ECO:0007669"/>
    <property type="project" value="TreeGrafter"/>
</dbReference>
<evidence type="ECO:0000256" key="6">
    <source>
        <dbReference type="ARBA" id="ARBA00023242"/>
    </source>
</evidence>
<feature type="compositionally biased region" description="Low complexity" evidence="7">
    <location>
        <begin position="289"/>
        <end position="298"/>
    </location>
</feature>
<dbReference type="SUPFAM" id="SSF57701">
    <property type="entry name" value="Zn2/Cys6 DNA-binding domain"/>
    <property type="match status" value="1"/>
</dbReference>
<dbReference type="PANTHER" id="PTHR31944">
    <property type="entry name" value="HEME-RESPONSIVE ZINC FINGER TRANSCRIPTION FACTOR HAP1"/>
    <property type="match status" value="1"/>
</dbReference>
<dbReference type="InterPro" id="IPR017440">
    <property type="entry name" value="Cit_synth/succinyl-CoA_lig_AS"/>
</dbReference>
<dbReference type="Proteomes" id="UP000027195">
    <property type="component" value="Unassembled WGS sequence"/>
</dbReference>
<evidence type="ECO:0000256" key="3">
    <source>
        <dbReference type="ARBA" id="ARBA00023015"/>
    </source>
</evidence>
<name>A0A067MSZ8_BOTB1</name>
<sequence length="647" mass="70050">MDDNRAHQRHTRPHMSSPQDPPPPSAASTSTSTSLPSIHHLHPFLALSPPRFPPPASPSAPPMYPQHARYAYHPPLDPAAAAPPQLQHDPHHPPPTPPQHPHFFPPHAVQQPPPPQQSPHQQQQQQQPQHLFPPPGIAYGLPSSSSDPHSHDLEQDQDSDPQDSKEPAKKKRRRQALSCTECKRRKIRCDRNQPCGPCMRRGEQDKCKWHVIEATPASNEKFVTRGEYDSLQREMNSLRRDHDHLASEVARLQSVVVSYGPHAGFAQPYPGFPSMPHGHGGYPPPPPHHQQGAQGHPPQQLPPPESSRSHTHTQSQSQSLQRRHSQASASTSTSSPASARRDLDPHAHHHPHQLPHPHSQSSSHRPGSSMGSSGARSPGLAADSGHGSRVGHAGAGAGAAGAGPSASAGSTELDKGGGEPGSESASEGSLSVPGKGLLQVLGKRASSGERLQATTAREASPATTREMEREEAKIKTDEEEEGDLRLLRSPVRHTLPPPIPIPGSSRTAAPGTKPFHLHYDHGHDTRSAPYSSVSPESSACAPYSHSHRSSSRSPTPLLQHSEQEYYSGAHSSSVRSTHRPVRSVAPYRHPRDTSLIESFHGFSFGSASEPRGGRVPSSRSVGSARESRAHDGDVDMRGRRFDRLVSY</sequence>
<feature type="compositionally biased region" description="Low complexity" evidence="7">
    <location>
        <begin position="118"/>
        <end position="130"/>
    </location>
</feature>
<feature type="compositionally biased region" description="Low complexity" evidence="7">
    <location>
        <begin position="26"/>
        <end position="49"/>
    </location>
</feature>
<dbReference type="HOGENOM" id="CLU_423335_0_0_1"/>
<feature type="compositionally biased region" description="Basic and acidic residues" evidence="7">
    <location>
        <begin position="625"/>
        <end position="647"/>
    </location>
</feature>
<dbReference type="PROSITE" id="PS50048">
    <property type="entry name" value="ZN2_CY6_FUNGAL_2"/>
    <property type="match status" value="1"/>
</dbReference>
<feature type="compositionally biased region" description="Low complexity" evidence="7">
    <location>
        <begin position="78"/>
        <end position="87"/>
    </location>
</feature>
<dbReference type="GO" id="GO:0000978">
    <property type="term" value="F:RNA polymerase II cis-regulatory region sequence-specific DNA binding"/>
    <property type="evidence" value="ECO:0007669"/>
    <property type="project" value="TreeGrafter"/>
</dbReference>
<keyword evidence="6" id="KW-0539">Nucleus</keyword>
<dbReference type="SMART" id="SM00066">
    <property type="entry name" value="GAL4"/>
    <property type="match status" value="1"/>
</dbReference>
<feature type="compositionally biased region" description="Low complexity" evidence="7">
    <location>
        <begin position="356"/>
        <end position="374"/>
    </location>
</feature>
<feature type="domain" description="Zn(2)-C6 fungal-type" evidence="8">
    <location>
        <begin position="178"/>
        <end position="209"/>
    </location>
</feature>
<keyword evidence="5" id="KW-0804">Transcription</keyword>
<keyword evidence="10" id="KW-1185">Reference proteome</keyword>
<feature type="compositionally biased region" description="Basic and acidic residues" evidence="7">
    <location>
        <begin position="465"/>
        <end position="476"/>
    </location>
</feature>
<feature type="compositionally biased region" description="Low complexity" evidence="7">
    <location>
        <begin position="421"/>
        <end position="431"/>
    </location>
</feature>
<evidence type="ECO:0000256" key="2">
    <source>
        <dbReference type="ARBA" id="ARBA00022833"/>
    </source>
</evidence>
<dbReference type="InParanoid" id="A0A067MSZ8"/>
<feature type="compositionally biased region" description="Low complexity" evidence="7">
    <location>
        <begin position="613"/>
        <end position="623"/>
    </location>
</feature>
<feature type="compositionally biased region" description="Low complexity" evidence="7">
    <location>
        <begin position="527"/>
        <end position="544"/>
    </location>
</feature>
<proteinExistence type="predicted"/>
<evidence type="ECO:0000256" key="7">
    <source>
        <dbReference type="SAM" id="MobiDB-lite"/>
    </source>
</evidence>
<evidence type="ECO:0000256" key="4">
    <source>
        <dbReference type="ARBA" id="ARBA00023125"/>
    </source>
</evidence>
<dbReference type="OrthoDB" id="3362851at2759"/>
<dbReference type="InterPro" id="IPR051430">
    <property type="entry name" value="Fungal_TF_Env_Response"/>
</dbReference>
<feature type="compositionally biased region" description="Polar residues" evidence="7">
    <location>
        <begin position="452"/>
        <end position="463"/>
    </location>
</feature>
<dbReference type="EMBL" id="KL198020">
    <property type="protein sequence ID" value="KDQ18833.1"/>
    <property type="molecule type" value="Genomic_DNA"/>
</dbReference>
<dbReference type="GO" id="GO:0008270">
    <property type="term" value="F:zinc ion binding"/>
    <property type="evidence" value="ECO:0007669"/>
    <property type="project" value="InterPro"/>
</dbReference>
<dbReference type="GO" id="GO:0001228">
    <property type="term" value="F:DNA-binding transcription activator activity, RNA polymerase II-specific"/>
    <property type="evidence" value="ECO:0007669"/>
    <property type="project" value="TreeGrafter"/>
</dbReference>
<evidence type="ECO:0000256" key="1">
    <source>
        <dbReference type="ARBA" id="ARBA00022723"/>
    </source>
</evidence>
<feature type="compositionally biased region" description="Basic and acidic residues" evidence="7">
    <location>
        <begin position="517"/>
        <end position="526"/>
    </location>
</feature>
<protein>
    <recommendedName>
        <fullName evidence="8">Zn(2)-C6 fungal-type domain-containing protein</fullName>
    </recommendedName>
</protein>
<evidence type="ECO:0000313" key="10">
    <source>
        <dbReference type="Proteomes" id="UP000027195"/>
    </source>
</evidence>
<feature type="region of interest" description="Disordered" evidence="7">
    <location>
        <begin position="1"/>
        <end position="183"/>
    </location>
</feature>
<evidence type="ECO:0000313" key="9">
    <source>
        <dbReference type="EMBL" id="KDQ18833.1"/>
    </source>
</evidence>
<dbReference type="STRING" id="930990.A0A067MSZ8"/>
<feature type="compositionally biased region" description="Pro residues" evidence="7">
    <location>
        <begin position="50"/>
        <end position="64"/>
    </location>
</feature>
<feature type="region of interest" description="Disordered" evidence="7">
    <location>
        <begin position="602"/>
        <end position="647"/>
    </location>
</feature>
<feature type="region of interest" description="Disordered" evidence="7">
    <location>
        <begin position="261"/>
        <end position="589"/>
    </location>
</feature>
<feature type="compositionally biased region" description="Pro residues" evidence="7">
    <location>
        <begin position="93"/>
        <end position="104"/>
    </location>
</feature>
<keyword evidence="3" id="KW-0805">Transcription regulation</keyword>
<keyword evidence="4" id="KW-0238">DNA-binding</keyword>